<gene>
    <name evidence="1" type="ORF">MYCIT1_LOCUS14962</name>
</gene>
<accession>A0AAD2H909</accession>
<evidence type="ECO:0000313" key="1">
    <source>
        <dbReference type="EMBL" id="CAK5270498.1"/>
    </source>
</evidence>
<keyword evidence="2" id="KW-1185">Reference proteome</keyword>
<name>A0AAD2H909_9AGAR</name>
<proteinExistence type="predicted"/>
<dbReference type="AlphaFoldDB" id="A0AAD2H909"/>
<sequence>MVPILGPTGPAPGSAVRGHMPFASCTACISSEITSSNRTSYSTGAAASEEGYRGGFTQVQAEDLPLGNALTKQGGASQAQHHYVKFIRRSSSDRVRSHRTVSHIIRAK</sequence>
<organism evidence="1 2">
    <name type="scientific">Mycena citricolor</name>
    <dbReference type="NCBI Taxonomy" id="2018698"/>
    <lineage>
        <taxon>Eukaryota</taxon>
        <taxon>Fungi</taxon>
        <taxon>Dikarya</taxon>
        <taxon>Basidiomycota</taxon>
        <taxon>Agaricomycotina</taxon>
        <taxon>Agaricomycetes</taxon>
        <taxon>Agaricomycetidae</taxon>
        <taxon>Agaricales</taxon>
        <taxon>Marasmiineae</taxon>
        <taxon>Mycenaceae</taxon>
        <taxon>Mycena</taxon>
    </lineage>
</organism>
<reference evidence="1" key="1">
    <citation type="submission" date="2023-11" db="EMBL/GenBank/DDBJ databases">
        <authorList>
            <person name="De Vega J J."/>
            <person name="De Vega J J."/>
        </authorList>
    </citation>
    <scope>NUCLEOTIDE SEQUENCE</scope>
</reference>
<comment type="caution">
    <text evidence="1">The sequence shown here is derived from an EMBL/GenBank/DDBJ whole genome shotgun (WGS) entry which is preliminary data.</text>
</comment>
<dbReference type="Proteomes" id="UP001295794">
    <property type="component" value="Unassembled WGS sequence"/>
</dbReference>
<protein>
    <submittedName>
        <fullName evidence="1">Uncharacterized protein</fullName>
    </submittedName>
</protein>
<evidence type="ECO:0000313" key="2">
    <source>
        <dbReference type="Proteomes" id="UP001295794"/>
    </source>
</evidence>
<dbReference type="EMBL" id="CAVNYO010000167">
    <property type="protein sequence ID" value="CAK5270498.1"/>
    <property type="molecule type" value="Genomic_DNA"/>
</dbReference>